<organism evidence="1 2">
    <name type="scientific">Vibrio penaeicida</name>
    <dbReference type="NCBI Taxonomy" id="104609"/>
    <lineage>
        <taxon>Bacteria</taxon>
        <taxon>Pseudomonadati</taxon>
        <taxon>Pseudomonadota</taxon>
        <taxon>Gammaproteobacteria</taxon>
        <taxon>Vibrionales</taxon>
        <taxon>Vibrionaceae</taxon>
        <taxon>Vibrio</taxon>
    </lineage>
</organism>
<comment type="caution">
    <text evidence="1">The sequence shown here is derived from an EMBL/GenBank/DDBJ whole genome shotgun (WGS) entry which is preliminary data.</text>
</comment>
<dbReference type="Proteomes" id="UP001156690">
    <property type="component" value="Unassembled WGS sequence"/>
</dbReference>
<name>A0AAV5NVU6_9VIBR</name>
<evidence type="ECO:0000313" key="2">
    <source>
        <dbReference type="Proteomes" id="UP001156690"/>
    </source>
</evidence>
<gene>
    <name evidence="1" type="ORF">GCM10007932_37390</name>
</gene>
<reference evidence="2" key="1">
    <citation type="journal article" date="2019" name="Int. J. Syst. Evol. Microbiol.">
        <title>The Global Catalogue of Microorganisms (GCM) 10K type strain sequencing project: providing services to taxonomists for standard genome sequencing and annotation.</title>
        <authorList>
            <consortium name="The Broad Institute Genomics Platform"/>
            <consortium name="The Broad Institute Genome Sequencing Center for Infectious Disease"/>
            <person name="Wu L."/>
            <person name="Ma J."/>
        </authorList>
    </citation>
    <scope>NUCLEOTIDE SEQUENCE [LARGE SCALE GENOMIC DNA]</scope>
    <source>
        <strain evidence="2">NBRC 15640</strain>
    </source>
</reference>
<dbReference type="EMBL" id="BSNX01000055">
    <property type="protein sequence ID" value="GLQ74378.1"/>
    <property type="molecule type" value="Genomic_DNA"/>
</dbReference>
<sequence>MLMLGIASHFYKINEKLAGMTVHLLFVKAKGTLLGVVDQISLRLNDAMYD</sequence>
<dbReference type="AlphaFoldDB" id="A0AAV5NVU6"/>
<keyword evidence="2" id="KW-1185">Reference proteome</keyword>
<protein>
    <submittedName>
        <fullName evidence="1">Uncharacterized protein</fullName>
    </submittedName>
</protein>
<accession>A0AAV5NVU6</accession>
<proteinExistence type="predicted"/>
<evidence type="ECO:0000313" key="1">
    <source>
        <dbReference type="EMBL" id="GLQ74378.1"/>
    </source>
</evidence>